<evidence type="ECO:0000256" key="1">
    <source>
        <dbReference type="SAM" id="MobiDB-lite"/>
    </source>
</evidence>
<organism evidence="2 3">
    <name type="scientific">Lutzomyia longipalpis</name>
    <name type="common">Sand fly</name>
    <dbReference type="NCBI Taxonomy" id="7200"/>
    <lineage>
        <taxon>Eukaryota</taxon>
        <taxon>Metazoa</taxon>
        <taxon>Ecdysozoa</taxon>
        <taxon>Arthropoda</taxon>
        <taxon>Hexapoda</taxon>
        <taxon>Insecta</taxon>
        <taxon>Pterygota</taxon>
        <taxon>Neoptera</taxon>
        <taxon>Endopterygota</taxon>
        <taxon>Diptera</taxon>
        <taxon>Nematocera</taxon>
        <taxon>Psychodoidea</taxon>
        <taxon>Psychodidae</taxon>
        <taxon>Lutzomyia</taxon>
        <taxon>Lutzomyia</taxon>
    </lineage>
</organism>
<dbReference type="VEuPathDB" id="VectorBase:LLONM1_006246"/>
<protein>
    <submittedName>
        <fullName evidence="2">Uncharacterized protein</fullName>
    </submittedName>
</protein>
<reference evidence="2" key="1">
    <citation type="submission" date="2020-05" db="UniProtKB">
        <authorList>
            <consortium name="EnsemblMetazoa"/>
        </authorList>
    </citation>
    <scope>IDENTIFICATION</scope>
    <source>
        <strain evidence="2">Jacobina</strain>
    </source>
</reference>
<feature type="region of interest" description="Disordered" evidence="1">
    <location>
        <begin position="115"/>
        <end position="195"/>
    </location>
</feature>
<dbReference type="AlphaFoldDB" id="A0A1B0CHH7"/>
<keyword evidence="3" id="KW-1185">Reference proteome</keyword>
<name>A0A1B0CHH7_LUTLO</name>
<accession>A0A1B0CHH7</accession>
<feature type="compositionally biased region" description="Basic residues" evidence="1">
    <location>
        <begin position="155"/>
        <end position="165"/>
    </location>
</feature>
<evidence type="ECO:0000313" key="2">
    <source>
        <dbReference type="EnsemblMetazoa" id="LLOJ003889-PA"/>
    </source>
</evidence>
<feature type="compositionally biased region" description="Low complexity" evidence="1">
    <location>
        <begin position="115"/>
        <end position="125"/>
    </location>
</feature>
<dbReference type="EnsemblMetazoa" id="LLOJ003889-RA">
    <property type="protein sequence ID" value="LLOJ003889-PA"/>
    <property type="gene ID" value="LLOJ003889"/>
</dbReference>
<proteinExistence type="predicted"/>
<dbReference type="VEuPathDB" id="VectorBase:LLOJ003889"/>
<evidence type="ECO:0000313" key="3">
    <source>
        <dbReference type="Proteomes" id="UP000092461"/>
    </source>
</evidence>
<dbReference type="Proteomes" id="UP000092461">
    <property type="component" value="Unassembled WGS sequence"/>
</dbReference>
<dbReference type="EMBL" id="AJWK01012387">
    <property type="status" value="NOT_ANNOTATED_CDS"/>
    <property type="molecule type" value="Genomic_DNA"/>
</dbReference>
<feature type="compositionally biased region" description="Basic and acidic residues" evidence="1">
    <location>
        <begin position="166"/>
        <end position="188"/>
    </location>
</feature>
<sequence>MNVVETYKKNTTSRPGKCDPIDQDATRCTRDKIPQNVVVNFGLEKMKSKVETRAIKYIAAASAAVAEVMRKEENGNNKADGYSAMDATRNARNVAVCPEAAKLVVCESPFIVLMSSSSDSSSGSSKGIERSPKISPESSYRKNLIKTAKDGKDGKRSRKCERSRRRSVDKDDRAYRKSPDKPSRDARNCSRSGSPRITRNLIKDHVVEIFNVYRGDIEFPLERTITPAGDSSLWNTTASLMLRMPWMRGKLTGRRLQLLTRLCPRRLPPQIITNSQQSRWRSTMTQKCPDALLSSFPHTSDPPSSSS</sequence>